<feature type="region of interest" description="Disordered" evidence="7">
    <location>
        <begin position="986"/>
        <end position="1026"/>
    </location>
</feature>
<keyword evidence="6" id="KW-0175">Coiled coil</keyword>
<feature type="domain" description="Disease resistance R13L4/SHOC-2-like LRR" evidence="11">
    <location>
        <begin position="642"/>
        <end position="990"/>
    </location>
</feature>
<dbReference type="InterPro" id="IPR002182">
    <property type="entry name" value="NB-ARC"/>
</dbReference>
<dbReference type="InterPro" id="IPR027417">
    <property type="entry name" value="P-loop_NTPase"/>
</dbReference>
<protein>
    <submittedName>
        <fullName evidence="12">Uncharacterized protein</fullName>
    </submittedName>
</protein>
<dbReference type="AlphaFoldDB" id="A0A8T0P8I8"/>
<dbReference type="Gene3D" id="1.10.8.430">
    <property type="entry name" value="Helical domain of apoptotic protease-activating factors"/>
    <property type="match status" value="1"/>
</dbReference>
<feature type="domain" description="NB-ARC" evidence="8">
    <location>
        <begin position="261"/>
        <end position="433"/>
    </location>
</feature>
<name>A0A8T0P8I8_PANVG</name>
<evidence type="ECO:0000259" key="8">
    <source>
        <dbReference type="Pfam" id="PF00931"/>
    </source>
</evidence>
<evidence type="ECO:0000256" key="7">
    <source>
        <dbReference type="SAM" id="MobiDB-lite"/>
    </source>
</evidence>
<evidence type="ECO:0000313" key="12">
    <source>
        <dbReference type="EMBL" id="KAG2556969.1"/>
    </source>
</evidence>
<evidence type="ECO:0000256" key="3">
    <source>
        <dbReference type="ARBA" id="ARBA00022737"/>
    </source>
</evidence>
<evidence type="ECO:0000256" key="5">
    <source>
        <dbReference type="ARBA" id="ARBA00022821"/>
    </source>
</evidence>
<evidence type="ECO:0000259" key="11">
    <source>
        <dbReference type="Pfam" id="PF23598"/>
    </source>
</evidence>
<dbReference type="SUPFAM" id="SSF52540">
    <property type="entry name" value="P-loop containing nucleoside triphosphate hydrolases"/>
    <property type="match status" value="1"/>
</dbReference>
<proteinExistence type="inferred from homology"/>
<dbReference type="Gene3D" id="1.10.10.10">
    <property type="entry name" value="Winged helix-like DNA-binding domain superfamily/Winged helix DNA-binding domain"/>
    <property type="match status" value="1"/>
</dbReference>
<dbReference type="InterPro" id="IPR044974">
    <property type="entry name" value="Disease_R_plants"/>
</dbReference>
<comment type="caution">
    <text evidence="12">The sequence shown here is derived from an EMBL/GenBank/DDBJ whole genome shotgun (WGS) entry which is preliminary data.</text>
</comment>
<evidence type="ECO:0000256" key="1">
    <source>
        <dbReference type="ARBA" id="ARBA00008894"/>
    </source>
</evidence>
<dbReference type="PRINTS" id="PR00364">
    <property type="entry name" value="DISEASERSIST"/>
</dbReference>
<sequence>MSMKHHEIECRKQCTSKTHGQKNPMLVLQSPASTRTYDRPNNLLGLTPRGALPLGRAARWQAPPLRGAARRWRGASCRRRLRLGGAPLSARELTLAGDCFKHQFGQYKLLHGMKSDMEFLEKELRMILIIVNVNEKASSGRGNLKRVQRISIEDLRKLAHRIEDCIDSLMYHAVRQQHVSMARRLVCFLSRHYNLRKFAEELKRLRRMPAEEHERSKRYEGLDSPSGTSSTCGQLLEDDAFDEQIQGRTGADPPVGIGAPLKELVEHLAEEAEAQRKKLKVISIVGIPGSGKTVLAWALYNSEAGQQFGLRAWVSAAQSGAAEVLANILHQLRRPRTLLDTSDDIRQLIVDLRQHLELEKKRYLIVIDDMRKDLWKIIESAFPRDDEVSSRIVVTTTVQTVAKASTFANVEVHIHKMGRLDKEKSEELFVKKACLEIHSEYGHPDSKRILEKCDGQPLALVSVGQFLRKKGWPTEASCDHVCRRLRHHLLEDEAFERMRRMLNRSYASLPNDAPKACLMYFGMFPAHHPIRRKSLMRLWLAEGFLGEQLSCGALDRAEENFSTLIDQNIIESIDVSNNSNVKTCKTYGMMREFISIKSIIWQGFIALAGNETLQTRPSNVRGLSLYHSSATEDSRLYSDLKHVRSLTVHGEASEAVLDFRKYELLRILDLEAGCTAGLGDDRLESICNLSLLKYLSFGGTVGSLPKEIEKLTLLETLDLKRTNVKILPLEVILLPSLVHLFGEFRLQAKRMHELRKFLKLGKSNVETLAGFITDGSDIAAEIMCHMKKLSKVKIRCNTTTSNDGGFTRLEDAIQKFIHDDNQESTEPRSLSLHFDKCSEDLLYSLKAPCYLSSLKVHGKLVKLPQFILSLRNLTELCLESTILTADLLANLGDLKYLKYLKLMARHLEDFIVKRPSFRRLLRLSLVLERPTLPTFNDGDLQYLSSLQLICKHLVGLSGMRIEYLHCLKDVTLHPEVTLATKEEWEQAAKRHPGRPKIFLQKADTTPGEPSDDSDSSGSDKSASTENSFALYRQAELGTDTQMLL</sequence>
<dbReference type="GO" id="GO:0043531">
    <property type="term" value="F:ADP binding"/>
    <property type="evidence" value="ECO:0007669"/>
    <property type="project" value="InterPro"/>
</dbReference>
<keyword evidence="3" id="KW-0677">Repeat</keyword>
<dbReference type="Gene3D" id="3.80.10.10">
    <property type="entry name" value="Ribonuclease Inhibitor"/>
    <property type="match status" value="1"/>
</dbReference>
<dbReference type="InterPro" id="IPR036388">
    <property type="entry name" value="WH-like_DNA-bd_sf"/>
</dbReference>
<feature type="domain" description="Disease resistance protein winged helix" evidence="10">
    <location>
        <begin position="523"/>
        <end position="594"/>
    </location>
</feature>
<evidence type="ECO:0000256" key="6">
    <source>
        <dbReference type="ARBA" id="ARBA00023054"/>
    </source>
</evidence>
<dbReference type="Gene3D" id="3.40.50.300">
    <property type="entry name" value="P-loop containing nucleotide triphosphate hydrolases"/>
    <property type="match status" value="1"/>
</dbReference>
<dbReference type="EMBL" id="CM029052">
    <property type="protein sequence ID" value="KAG2556969.1"/>
    <property type="molecule type" value="Genomic_DNA"/>
</dbReference>
<dbReference type="PANTHER" id="PTHR23155">
    <property type="entry name" value="DISEASE RESISTANCE PROTEIN RP"/>
    <property type="match status" value="1"/>
</dbReference>
<dbReference type="InterPro" id="IPR042197">
    <property type="entry name" value="Apaf_helical"/>
</dbReference>
<evidence type="ECO:0000259" key="9">
    <source>
        <dbReference type="Pfam" id="PF18052"/>
    </source>
</evidence>
<accession>A0A8T0P8I8</accession>
<dbReference type="Pfam" id="PF23559">
    <property type="entry name" value="WHD_DRP"/>
    <property type="match status" value="1"/>
</dbReference>
<dbReference type="InterPro" id="IPR058922">
    <property type="entry name" value="WHD_DRP"/>
</dbReference>
<comment type="similarity">
    <text evidence="1">Belongs to the disease resistance NB-LRR family.</text>
</comment>
<keyword evidence="2" id="KW-0433">Leucine-rich repeat</keyword>
<evidence type="ECO:0000256" key="4">
    <source>
        <dbReference type="ARBA" id="ARBA00022741"/>
    </source>
</evidence>
<gene>
    <name evidence="12" type="ORF">PVAP13_8NG161500</name>
</gene>
<dbReference type="GO" id="GO:0098542">
    <property type="term" value="P:defense response to other organism"/>
    <property type="evidence" value="ECO:0007669"/>
    <property type="project" value="TreeGrafter"/>
</dbReference>
<dbReference type="Pfam" id="PF00931">
    <property type="entry name" value="NB-ARC"/>
    <property type="match status" value="1"/>
</dbReference>
<dbReference type="InterPro" id="IPR041118">
    <property type="entry name" value="Rx_N"/>
</dbReference>
<dbReference type="Pfam" id="PF23598">
    <property type="entry name" value="LRR_14"/>
    <property type="match status" value="1"/>
</dbReference>
<evidence type="ECO:0000256" key="2">
    <source>
        <dbReference type="ARBA" id="ARBA00022614"/>
    </source>
</evidence>
<dbReference type="Proteomes" id="UP000823388">
    <property type="component" value="Chromosome 8N"/>
</dbReference>
<dbReference type="InterPro" id="IPR032675">
    <property type="entry name" value="LRR_dom_sf"/>
</dbReference>
<dbReference type="Gene3D" id="1.20.5.4130">
    <property type="match status" value="1"/>
</dbReference>
<keyword evidence="13" id="KW-1185">Reference proteome</keyword>
<organism evidence="12 13">
    <name type="scientific">Panicum virgatum</name>
    <name type="common">Blackwell switchgrass</name>
    <dbReference type="NCBI Taxonomy" id="38727"/>
    <lineage>
        <taxon>Eukaryota</taxon>
        <taxon>Viridiplantae</taxon>
        <taxon>Streptophyta</taxon>
        <taxon>Embryophyta</taxon>
        <taxon>Tracheophyta</taxon>
        <taxon>Spermatophyta</taxon>
        <taxon>Magnoliopsida</taxon>
        <taxon>Liliopsida</taxon>
        <taxon>Poales</taxon>
        <taxon>Poaceae</taxon>
        <taxon>PACMAD clade</taxon>
        <taxon>Panicoideae</taxon>
        <taxon>Panicodae</taxon>
        <taxon>Paniceae</taxon>
        <taxon>Panicinae</taxon>
        <taxon>Panicum</taxon>
        <taxon>Panicum sect. Hiantes</taxon>
    </lineage>
</organism>
<dbReference type="Pfam" id="PF18052">
    <property type="entry name" value="Rx_N"/>
    <property type="match status" value="1"/>
</dbReference>
<reference evidence="12" key="1">
    <citation type="submission" date="2020-05" db="EMBL/GenBank/DDBJ databases">
        <title>WGS assembly of Panicum virgatum.</title>
        <authorList>
            <person name="Lovell J.T."/>
            <person name="Jenkins J."/>
            <person name="Shu S."/>
            <person name="Juenger T.E."/>
            <person name="Schmutz J."/>
        </authorList>
    </citation>
    <scope>NUCLEOTIDE SEQUENCE</scope>
    <source>
        <strain evidence="12">AP13</strain>
    </source>
</reference>
<dbReference type="SUPFAM" id="SSF52058">
    <property type="entry name" value="L domain-like"/>
    <property type="match status" value="1"/>
</dbReference>
<feature type="domain" description="Disease resistance N-terminal" evidence="9">
    <location>
        <begin position="106"/>
        <end position="180"/>
    </location>
</feature>
<keyword evidence="4" id="KW-0547">Nucleotide-binding</keyword>
<evidence type="ECO:0000313" key="13">
    <source>
        <dbReference type="Proteomes" id="UP000823388"/>
    </source>
</evidence>
<dbReference type="PANTHER" id="PTHR23155:SF1233">
    <property type="entry name" value="DISEASE RESISTANCE PROTEIN RGA4"/>
    <property type="match status" value="1"/>
</dbReference>
<keyword evidence="5" id="KW-0611">Plant defense</keyword>
<evidence type="ECO:0000259" key="10">
    <source>
        <dbReference type="Pfam" id="PF23559"/>
    </source>
</evidence>
<dbReference type="InterPro" id="IPR055414">
    <property type="entry name" value="LRR_R13L4/SHOC2-like"/>
</dbReference>